<dbReference type="EMBL" id="BMXB01000013">
    <property type="protein sequence ID" value="GHA44600.1"/>
    <property type="molecule type" value="Genomic_DNA"/>
</dbReference>
<protein>
    <submittedName>
        <fullName evidence="2">Glycosyl transferase</fullName>
    </submittedName>
</protein>
<dbReference type="PANTHER" id="PTHR21015">
    <property type="entry name" value="UDP-N-ACETYLGLUCOSAMINE--N-ACETYLMURAMYL-(PENTAPEPTIDE) PYROPHOSPHORYL-UNDECAPRENOL N-ACETYLGLUCOSAMINE TRANSFERASE 1"/>
    <property type="match status" value="1"/>
</dbReference>
<dbReference type="InterPro" id="IPR007235">
    <property type="entry name" value="Glyco_trans_28_C"/>
</dbReference>
<accession>A0A918SI38</accession>
<proteinExistence type="predicted"/>
<evidence type="ECO:0000259" key="1">
    <source>
        <dbReference type="Pfam" id="PF04101"/>
    </source>
</evidence>
<sequence length="364" mass="42239">MLYLEAAIFVNMEKKKILVCVMNWGLGHATRCIPIITELQVQGFTPLLASDGSALSLLRKEFPELKCFELPSYNITYTQNPKMLMWKLFLQTPHILETIKAEKKMVRRILEEENIHGIISDNRFGARSKKVCSVYITHQLNVLSGNLTYFSSKIHQYYIRKFDECWVPDSPGKKNLSGILGHLKKDHLRLKYIGPISRFEKKPISLKYDYLVLLSGPEPQRSLLQDILFKAFRKTSKKLFFVRGVVTDEDFTCLNPNVTIKNYLFGKELEEVINSSRMVISRSGYTTLLDLAKLEKRAFFIPTPGQNEQEYLAERLERLGIAAYCNQDEFHLDLLKEEPEKYSGLENVGFTPDFRLLFTLFERK</sequence>
<dbReference type="Pfam" id="PF04101">
    <property type="entry name" value="Glyco_tran_28_C"/>
    <property type="match status" value="1"/>
</dbReference>
<dbReference type="SUPFAM" id="SSF53756">
    <property type="entry name" value="UDP-Glycosyltransferase/glycogen phosphorylase"/>
    <property type="match status" value="1"/>
</dbReference>
<dbReference type="PANTHER" id="PTHR21015:SF22">
    <property type="entry name" value="GLYCOSYLTRANSFERASE"/>
    <property type="match status" value="1"/>
</dbReference>
<gene>
    <name evidence="2" type="ORF">GCM10007103_27140</name>
</gene>
<reference evidence="2" key="2">
    <citation type="submission" date="2020-09" db="EMBL/GenBank/DDBJ databases">
        <authorList>
            <person name="Sun Q."/>
            <person name="Kim S."/>
        </authorList>
    </citation>
    <scope>NUCLEOTIDE SEQUENCE</scope>
    <source>
        <strain evidence="2">KCTC 12719</strain>
    </source>
</reference>
<name>A0A918SI38_9FLAO</name>
<evidence type="ECO:0000313" key="3">
    <source>
        <dbReference type="Proteomes" id="UP000610456"/>
    </source>
</evidence>
<dbReference type="GO" id="GO:0016758">
    <property type="term" value="F:hexosyltransferase activity"/>
    <property type="evidence" value="ECO:0007669"/>
    <property type="project" value="InterPro"/>
</dbReference>
<dbReference type="AlphaFoldDB" id="A0A918SI38"/>
<keyword evidence="3" id="KW-1185">Reference proteome</keyword>
<organism evidence="2 3">
    <name type="scientific">Salinimicrobium marinum</name>
    <dbReference type="NCBI Taxonomy" id="680283"/>
    <lineage>
        <taxon>Bacteria</taxon>
        <taxon>Pseudomonadati</taxon>
        <taxon>Bacteroidota</taxon>
        <taxon>Flavobacteriia</taxon>
        <taxon>Flavobacteriales</taxon>
        <taxon>Flavobacteriaceae</taxon>
        <taxon>Salinimicrobium</taxon>
    </lineage>
</organism>
<dbReference type="Gene3D" id="3.40.50.2000">
    <property type="entry name" value="Glycogen Phosphorylase B"/>
    <property type="match status" value="1"/>
</dbReference>
<reference evidence="2" key="1">
    <citation type="journal article" date="2014" name="Int. J. Syst. Evol. Microbiol.">
        <title>Complete genome sequence of Corynebacterium casei LMG S-19264T (=DSM 44701T), isolated from a smear-ripened cheese.</title>
        <authorList>
            <consortium name="US DOE Joint Genome Institute (JGI-PGF)"/>
            <person name="Walter F."/>
            <person name="Albersmeier A."/>
            <person name="Kalinowski J."/>
            <person name="Ruckert C."/>
        </authorList>
    </citation>
    <scope>NUCLEOTIDE SEQUENCE</scope>
    <source>
        <strain evidence="2">KCTC 12719</strain>
    </source>
</reference>
<keyword evidence="2" id="KW-0808">Transferase</keyword>
<evidence type="ECO:0000313" key="2">
    <source>
        <dbReference type="EMBL" id="GHA44600.1"/>
    </source>
</evidence>
<comment type="caution">
    <text evidence="2">The sequence shown here is derived from an EMBL/GenBank/DDBJ whole genome shotgun (WGS) entry which is preliminary data.</text>
</comment>
<feature type="domain" description="Glycosyl transferase family 28 C-terminal" evidence="1">
    <location>
        <begin position="224"/>
        <end position="337"/>
    </location>
</feature>
<dbReference type="Proteomes" id="UP000610456">
    <property type="component" value="Unassembled WGS sequence"/>
</dbReference>